<dbReference type="GeneID" id="42005290"/>
<dbReference type="InterPro" id="IPR036249">
    <property type="entry name" value="Thioredoxin-like_sf"/>
</dbReference>
<proteinExistence type="predicted"/>
<dbReference type="STRING" id="1806994.A0A507BVJ9"/>
<name>A0A507BVJ9_9FUNG</name>
<dbReference type="EMBL" id="QEAO01000025">
    <property type="protein sequence ID" value="TPX32907.1"/>
    <property type="molecule type" value="Genomic_DNA"/>
</dbReference>
<feature type="compositionally biased region" description="Acidic residues" evidence="2">
    <location>
        <begin position="202"/>
        <end position="211"/>
    </location>
</feature>
<organism evidence="3 4">
    <name type="scientific">Synchytrium microbalum</name>
    <dbReference type="NCBI Taxonomy" id="1806994"/>
    <lineage>
        <taxon>Eukaryota</taxon>
        <taxon>Fungi</taxon>
        <taxon>Fungi incertae sedis</taxon>
        <taxon>Chytridiomycota</taxon>
        <taxon>Chytridiomycota incertae sedis</taxon>
        <taxon>Chytridiomycetes</taxon>
        <taxon>Synchytriales</taxon>
        <taxon>Synchytriaceae</taxon>
        <taxon>Synchytrium</taxon>
    </lineage>
</organism>
<evidence type="ECO:0008006" key="5">
    <source>
        <dbReference type="Google" id="ProtNLM"/>
    </source>
</evidence>
<accession>A0A507BVJ9</accession>
<reference evidence="3 4" key="1">
    <citation type="journal article" date="2019" name="Sci. Rep.">
        <title>Comparative genomics of chytrid fungi reveal insights into the obligate biotrophic and pathogenic lifestyle of Synchytrium endobioticum.</title>
        <authorList>
            <person name="van de Vossenberg B.T.L.H."/>
            <person name="Warris S."/>
            <person name="Nguyen H.D.T."/>
            <person name="van Gent-Pelzer M.P.E."/>
            <person name="Joly D.L."/>
            <person name="van de Geest H.C."/>
            <person name="Bonants P.J.M."/>
            <person name="Smith D.S."/>
            <person name="Levesque C.A."/>
            <person name="van der Lee T.A.J."/>
        </authorList>
    </citation>
    <scope>NUCLEOTIDE SEQUENCE [LARGE SCALE GENOMIC DNA]</scope>
    <source>
        <strain evidence="3 4">JEL517</strain>
    </source>
</reference>
<dbReference type="SUPFAM" id="SSF52833">
    <property type="entry name" value="Thioredoxin-like"/>
    <property type="match status" value="1"/>
</dbReference>
<dbReference type="CDD" id="cd02989">
    <property type="entry name" value="Phd_like_TxnDC9"/>
    <property type="match status" value="1"/>
</dbReference>
<protein>
    <recommendedName>
        <fullName evidence="5">Thioredoxin domain-containing protein</fullName>
    </recommendedName>
</protein>
<dbReference type="AlphaFoldDB" id="A0A507BVJ9"/>
<dbReference type="PANTHER" id="PTHR21148">
    <property type="entry name" value="THIOREDOXIN DOMAIN-CONTAINING PROTEIN 9"/>
    <property type="match status" value="1"/>
</dbReference>
<evidence type="ECO:0000313" key="3">
    <source>
        <dbReference type="EMBL" id="TPX32907.1"/>
    </source>
</evidence>
<sequence length="211" mass="24582">MEIQSAEPAHNIDVPIDAINDEDAIFQELERDDDMEGALFREQRMEQLRREAHKLQEMKASAHGTYEEIRTEKEVLKITTTTKFCVVHFFHKEFRRCQIMDKHLGILARKHFKTRFIKVDVDNAPFLVDRLKIQVLPCVVCFIDGIAADRLVGFDELGLTDSFQTNLLEQRLDKASVIMIIDQPTHQSRKTIFGFNDKKNNDDDDEDDEDD</sequence>
<feature type="coiled-coil region" evidence="1">
    <location>
        <begin position="38"/>
        <end position="65"/>
    </location>
</feature>
<feature type="region of interest" description="Disordered" evidence="2">
    <location>
        <begin position="192"/>
        <end position="211"/>
    </location>
</feature>
<keyword evidence="4" id="KW-1185">Reference proteome</keyword>
<dbReference type="OrthoDB" id="10257948at2759"/>
<keyword evidence="1" id="KW-0175">Coiled coil</keyword>
<evidence type="ECO:0000256" key="2">
    <source>
        <dbReference type="SAM" id="MobiDB-lite"/>
    </source>
</evidence>
<gene>
    <name evidence="3" type="ORF">SmJEL517_g04065</name>
</gene>
<evidence type="ECO:0000313" key="4">
    <source>
        <dbReference type="Proteomes" id="UP000319731"/>
    </source>
</evidence>
<dbReference type="RefSeq" id="XP_031024036.1">
    <property type="nucleotide sequence ID" value="XM_031169993.1"/>
</dbReference>
<comment type="caution">
    <text evidence="3">The sequence shown here is derived from an EMBL/GenBank/DDBJ whole genome shotgun (WGS) entry which is preliminary data.</text>
</comment>
<evidence type="ECO:0000256" key="1">
    <source>
        <dbReference type="SAM" id="Coils"/>
    </source>
</evidence>
<dbReference type="Proteomes" id="UP000319731">
    <property type="component" value="Unassembled WGS sequence"/>
</dbReference>
<dbReference type="Gene3D" id="3.40.30.10">
    <property type="entry name" value="Glutaredoxin"/>
    <property type="match status" value="1"/>
</dbReference>